<feature type="region of interest" description="Disordered" evidence="1">
    <location>
        <begin position="71"/>
        <end position="103"/>
    </location>
</feature>
<proteinExistence type="predicted"/>
<organism evidence="2 3">
    <name type="scientific">Lottia gigantea</name>
    <name type="common">Giant owl limpet</name>
    <dbReference type="NCBI Taxonomy" id="225164"/>
    <lineage>
        <taxon>Eukaryota</taxon>
        <taxon>Metazoa</taxon>
        <taxon>Spiralia</taxon>
        <taxon>Lophotrochozoa</taxon>
        <taxon>Mollusca</taxon>
        <taxon>Gastropoda</taxon>
        <taxon>Patellogastropoda</taxon>
        <taxon>Lottioidea</taxon>
        <taxon>Lottiidae</taxon>
        <taxon>Lottia</taxon>
    </lineage>
</organism>
<dbReference type="KEGG" id="lgi:LOTGIDRAFT_159514"/>
<evidence type="ECO:0000313" key="3">
    <source>
        <dbReference type="Proteomes" id="UP000030746"/>
    </source>
</evidence>
<dbReference type="HOGENOM" id="CLU_1877759_0_0_1"/>
<accession>V4AK57</accession>
<evidence type="ECO:0000313" key="2">
    <source>
        <dbReference type="EMBL" id="ESO97477.1"/>
    </source>
</evidence>
<feature type="compositionally biased region" description="Basic and acidic residues" evidence="1">
    <location>
        <begin position="71"/>
        <end position="88"/>
    </location>
</feature>
<feature type="region of interest" description="Disordered" evidence="1">
    <location>
        <begin position="20"/>
        <end position="41"/>
    </location>
</feature>
<dbReference type="RefSeq" id="XP_009052061.1">
    <property type="nucleotide sequence ID" value="XM_009053813.1"/>
</dbReference>
<reference evidence="2 3" key="1">
    <citation type="journal article" date="2013" name="Nature">
        <title>Insights into bilaterian evolution from three spiralian genomes.</title>
        <authorList>
            <person name="Simakov O."/>
            <person name="Marletaz F."/>
            <person name="Cho S.J."/>
            <person name="Edsinger-Gonzales E."/>
            <person name="Havlak P."/>
            <person name="Hellsten U."/>
            <person name="Kuo D.H."/>
            <person name="Larsson T."/>
            <person name="Lv J."/>
            <person name="Arendt D."/>
            <person name="Savage R."/>
            <person name="Osoegawa K."/>
            <person name="de Jong P."/>
            <person name="Grimwood J."/>
            <person name="Chapman J.A."/>
            <person name="Shapiro H."/>
            <person name="Aerts A."/>
            <person name="Otillar R.P."/>
            <person name="Terry A.Y."/>
            <person name="Boore J.L."/>
            <person name="Grigoriev I.V."/>
            <person name="Lindberg D.R."/>
            <person name="Seaver E.C."/>
            <person name="Weisblat D.A."/>
            <person name="Putnam N.H."/>
            <person name="Rokhsar D.S."/>
        </authorList>
    </citation>
    <scope>NUCLEOTIDE SEQUENCE [LARGE SCALE GENOMIC DNA]</scope>
</reference>
<dbReference type="Proteomes" id="UP000030746">
    <property type="component" value="Unassembled WGS sequence"/>
</dbReference>
<dbReference type="OrthoDB" id="6157608at2759"/>
<evidence type="ECO:0000256" key="1">
    <source>
        <dbReference type="SAM" id="MobiDB-lite"/>
    </source>
</evidence>
<dbReference type="CTD" id="20238067"/>
<sequence length="136" mass="15804">MVKCSEGSLQVLSFHSKIMAQNGTNDDPKKEEEYDFFAPHPHPKPRVKTSFFEVVPDAYSDKSLSFTGDMRRVKKVPETEKEKTPEKEEVMEEQEPVVEEEVMQSSEYRVVDAQPWDTKDGVILHHLSMPPFYVWL</sequence>
<dbReference type="AlphaFoldDB" id="V4AK57"/>
<protein>
    <submittedName>
        <fullName evidence="2">Uncharacterized protein</fullName>
    </submittedName>
</protein>
<keyword evidence="3" id="KW-1185">Reference proteome</keyword>
<dbReference type="GeneID" id="20238067"/>
<feature type="compositionally biased region" description="Acidic residues" evidence="1">
    <location>
        <begin position="89"/>
        <end position="102"/>
    </location>
</feature>
<dbReference type="EMBL" id="KB201305">
    <property type="protein sequence ID" value="ESO97477.1"/>
    <property type="molecule type" value="Genomic_DNA"/>
</dbReference>
<gene>
    <name evidence="2" type="ORF">LOTGIDRAFT_159514</name>
</gene>
<name>V4AK57_LOTGI</name>